<dbReference type="OrthoDB" id="2422946at2759"/>
<dbReference type="AlphaFoldDB" id="A0A9W4T4Q3"/>
<dbReference type="EMBL" id="CAMKVN010007895">
    <property type="protein sequence ID" value="CAI2191973.1"/>
    <property type="molecule type" value="Genomic_DNA"/>
</dbReference>
<organism evidence="1 2">
    <name type="scientific">Funneliformis geosporum</name>
    <dbReference type="NCBI Taxonomy" id="1117311"/>
    <lineage>
        <taxon>Eukaryota</taxon>
        <taxon>Fungi</taxon>
        <taxon>Fungi incertae sedis</taxon>
        <taxon>Mucoromycota</taxon>
        <taxon>Glomeromycotina</taxon>
        <taxon>Glomeromycetes</taxon>
        <taxon>Glomerales</taxon>
        <taxon>Glomeraceae</taxon>
        <taxon>Funneliformis</taxon>
    </lineage>
</organism>
<accession>A0A9W4T4Q3</accession>
<protein>
    <submittedName>
        <fullName evidence="1">628_t:CDS:1</fullName>
    </submittedName>
</protein>
<reference evidence="1" key="1">
    <citation type="submission" date="2022-08" db="EMBL/GenBank/DDBJ databases">
        <authorList>
            <person name="Kallberg Y."/>
            <person name="Tangrot J."/>
            <person name="Rosling A."/>
        </authorList>
    </citation>
    <scope>NUCLEOTIDE SEQUENCE</scope>
    <source>
        <strain evidence="1">Wild A</strain>
    </source>
</reference>
<dbReference type="Proteomes" id="UP001153678">
    <property type="component" value="Unassembled WGS sequence"/>
</dbReference>
<keyword evidence="2" id="KW-1185">Reference proteome</keyword>
<feature type="non-terminal residue" evidence="1">
    <location>
        <position position="1"/>
    </location>
</feature>
<proteinExistence type="predicted"/>
<evidence type="ECO:0000313" key="2">
    <source>
        <dbReference type="Proteomes" id="UP001153678"/>
    </source>
</evidence>
<comment type="caution">
    <text evidence="1">The sequence shown here is derived from an EMBL/GenBank/DDBJ whole genome shotgun (WGS) entry which is preliminary data.</text>
</comment>
<gene>
    <name evidence="1" type="ORF">FWILDA_LOCUS15342</name>
</gene>
<evidence type="ECO:0000313" key="1">
    <source>
        <dbReference type="EMBL" id="CAI2191973.1"/>
    </source>
</evidence>
<sequence>MEQYNVPIHVVDLYSFESLAFIKALKKRIAILTYKVQYAIEGRLTDGERSRVFKKTLKKYINYLNNGELEKDHRHRATDPYWSLRVFKIKRVVIGKNPPQLVLYYLEDEPIESTAHLIGRNSKRPFKYKELQEIEEPDKIDGERKCQYIFEDLLRKKFPPCRPLFLNGMHLDGYNEELHLASEFQGEGYRFGETKITRSEEAGYMQGA</sequence>
<name>A0A9W4T4Q3_9GLOM</name>